<comment type="caution">
    <text evidence="3">The sequence shown here is derived from an EMBL/GenBank/DDBJ whole genome shotgun (WGS) entry which is preliminary data.</text>
</comment>
<evidence type="ECO:0000313" key="3">
    <source>
        <dbReference type="EMBL" id="KAK1728434.1"/>
    </source>
</evidence>
<feature type="chain" id="PRO_5042145584" description="Secreted protein" evidence="2">
    <location>
        <begin position="21"/>
        <end position="125"/>
    </location>
</feature>
<evidence type="ECO:0008006" key="5">
    <source>
        <dbReference type="Google" id="ProtNLM"/>
    </source>
</evidence>
<protein>
    <recommendedName>
        <fullName evidence="5">Secreted protein</fullName>
    </recommendedName>
</protein>
<dbReference type="RefSeq" id="XP_060368489.1">
    <property type="nucleotide sequence ID" value="XM_060501195.1"/>
</dbReference>
<dbReference type="GeneID" id="85385094"/>
<name>A0AAD8UVG4_GLOAC</name>
<accession>A0AAD8UVG4</accession>
<evidence type="ECO:0000256" key="1">
    <source>
        <dbReference type="SAM" id="MobiDB-lite"/>
    </source>
</evidence>
<dbReference type="AlphaFoldDB" id="A0AAD8UVG4"/>
<dbReference type="Proteomes" id="UP001244207">
    <property type="component" value="Unassembled WGS sequence"/>
</dbReference>
<feature type="signal peptide" evidence="2">
    <location>
        <begin position="1"/>
        <end position="20"/>
    </location>
</feature>
<feature type="region of interest" description="Disordered" evidence="1">
    <location>
        <begin position="80"/>
        <end position="125"/>
    </location>
</feature>
<evidence type="ECO:0000256" key="2">
    <source>
        <dbReference type="SAM" id="SignalP"/>
    </source>
</evidence>
<gene>
    <name evidence="3" type="ORF">BDZ83DRAFT_127741</name>
</gene>
<keyword evidence="2" id="KW-0732">Signal</keyword>
<sequence>MLMLLSFTTCLFFCCDPSSPGPSISNDVIRNAHHDYGQPAAIRSTSVCVLLPGCQGARGRRLDSTAPILLSKVRYVPDLAIPRSQGPPRKPESSCLLASHRNLPQPDAGTSSSLPHQARHLERLH</sequence>
<reference evidence="3" key="1">
    <citation type="submission" date="2021-12" db="EMBL/GenBank/DDBJ databases">
        <title>Comparative genomics, transcriptomics and evolutionary studies reveal genomic signatures of adaptation to plant cell wall in hemibiotrophic fungi.</title>
        <authorList>
            <consortium name="DOE Joint Genome Institute"/>
            <person name="Baroncelli R."/>
            <person name="Diaz J.F."/>
            <person name="Benocci T."/>
            <person name="Peng M."/>
            <person name="Battaglia E."/>
            <person name="Haridas S."/>
            <person name="Andreopoulos W."/>
            <person name="Labutti K."/>
            <person name="Pangilinan J."/>
            <person name="Floch G.L."/>
            <person name="Makela M.R."/>
            <person name="Henrissat B."/>
            <person name="Grigoriev I.V."/>
            <person name="Crouch J.A."/>
            <person name="De Vries R.P."/>
            <person name="Sukno S.A."/>
            <person name="Thon M.R."/>
        </authorList>
    </citation>
    <scope>NUCLEOTIDE SEQUENCE</scope>
    <source>
        <strain evidence="3">CBS 112980</strain>
    </source>
</reference>
<proteinExistence type="predicted"/>
<keyword evidence="4" id="KW-1185">Reference proteome</keyword>
<organism evidence="3 4">
    <name type="scientific">Glomerella acutata</name>
    <name type="common">Colletotrichum acutatum</name>
    <dbReference type="NCBI Taxonomy" id="27357"/>
    <lineage>
        <taxon>Eukaryota</taxon>
        <taxon>Fungi</taxon>
        <taxon>Dikarya</taxon>
        <taxon>Ascomycota</taxon>
        <taxon>Pezizomycotina</taxon>
        <taxon>Sordariomycetes</taxon>
        <taxon>Hypocreomycetidae</taxon>
        <taxon>Glomerellales</taxon>
        <taxon>Glomerellaceae</taxon>
        <taxon>Colletotrichum</taxon>
        <taxon>Colletotrichum acutatum species complex</taxon>
    </lineage>
</organism>
<dbReference type="EMBL" id="JAHMHS010000017">
    <property type="protein sequence ID" value="KAK1728434.1"/>
    <property type="molecule type" value="Genomic_DNA"/>
</dbReference>
<evidence type="ECO:0000313" key="4">
    <source>
        <dbReference type="Proteomes" id="UP001244207"/>
    </source>
</evidence>